<keyword evidence="3" id="KW-1185">Reference proteome</keyword>
<organism evidence="2 3">
    <name type="scientific">Letharia columbiana</name>
    <dbReference type="NCBI Taxonomy" id="112416"/>
    <lineage>
        <taxon>Eukaryota</taxon>
        <taxon>Fungi</taxon>
        <taxon>Dikarya</taxon>
        <taxon>Ascomycota</taxon>
        <taxon>Pezizomycotina</taxon>
        <taxon>Lecanoromycetes</taxon>
        <taxon>OSLEUM clade</taxon>
        <taxon>Lecanoromycetidae</taxon>
        <taxon>Lecanorales</taxon>
        <taxon>Lecanorineae</taxon>
        <taxon>Parmeliaceae</taxon>
        <taxon>Letharia</taxon>
    </lineage>
</organism>
<dbReference type="AlphaFoldDB" id="A0A8H6G6P8"/>
<dbReference type="EMBL" id="JACCJC010000001">
    <property type="protein sequence ID" value="KAF6241410.1"/>
    <property type="molecule type" value="Genomic_DNA"/>
</dbReference>
<reference evidence="2 3" key="1">
    <citation type="journal article" date="2020" name="Genomics">
        <title>Complete, high-quality genomes from long-read metagenomic sequencing of two wolf lichen thalli reveals enigmatic genome architecture.</title>
        <authorList>
            <person name="McKenzie S.K."/>
            <person name="Walston R.F."/>
            <person name="Allen J.L."/>
        </authorList>
    </citation>
    <scope>NUCLEOTIDE SEQUENCE [LARGE SCALE GENOMIC DNA]</scope>
    <source>
        <strain evidence="2">WasteWater2</strain>
    </source>
</reference>
<evidence type="ECO:0000313" key="2">
    <source>
        <dbReference type="EMBL" id="KAF6241410.1"/>
    </source>
</evidence>
<protein>
    <submittedName>
        <fullName evidence="2">Uncharacterized protein</fullName>
    </submittedName>
</protein>
<sequence>MLNRWCSGHLYILRGDETVKDLSRSLRGCSSMAGKPELGRTSSLEAGMDCGINTSFRPCKVMYQCTEIVPQFAFPVNPNSALFNMRSSTPSPLAALMLFASSVLCQNPTTTTINLGCYTSTGITSQKSVPVVVYTSTVTDTITSTVDIATTATLAIGIPVKTTIDKLNPITSTTTLPAKTTTVLVTTALPKITVTKVTSTSTATTISTITPSIASTATWTITPPPVTVTSTSLVTALGATTTTTITPGWDRLKRHPAPTPAAPLFPRAHAIDRRGGFPQTVYCGVEVYVRTTETITSVTHTAVSYATTTSTFTATINEVVSTQTITPAISTISSTVTVASTVVSTCFQGEKTTTTTQFVTQTEPVSTVTVTASPSTVTSTVTSTITSPPSKSSPALHLPQRYRIESHNNNPRQETKGPLAIYQIPRPPQDSIISA</sequence>
<dbReference type="GeneID" id="59281800"/>
<dbReference type="Proteomes" id="UP000578531">
    <property type="component" value="Unassembled WGS sequence"/>
</dbReference>
<name>A0A8H6G6P8_9LECA</name>
<gene>
    <name evidence="2" type="ORF">HO173_000120</name>
</gene>
<dbReference type="RefSeq" id="XP_037170650.1">
    <property type="nucleotide sequence ID" value="XM_037302071.1"/>
</dbReference>
<feature type="region of interest" description="Disordered" evidence="1">
    <location>
        <begin position="405"/>
        <end position="435"/>
    </location>
</feature>
<proteinExistence type="predicted"/>
<evidence type="ECO:0000256" key="1">
    <source>
        <dbReference type="SAM" id="MobiDB-lite"/>
    </source>
</evidence>
<comment type="caution">
    <text evidence="2">The sequence shown here is derived from an EMBL/GenBank/DDBJ whole genome shotgun (WGS) entry which is preliminary data.</text>
</comment>
<evidence type="ECO:0000313" key="3">
    <source>
        <dbReference type="Proteomes" id="UP000578531"/>
    </source>
</evidence>
<accession>A0A8H6G6P8</accession>